<dbReference type="GO" id="GO:0016020">
    <property type="term" value="C:membrane"/>
    <property type="evidence" value="ECO:0007669"/>
    <property type="project" value="InterPro"/>
</dbReference>
<comment type="pathway">
    <text evidence="2">Phospholipid metabolism; CDP-diacylglycerol biosynthesis; CDP-diacylglycerol from sn-glycerol 3-phosphate: step 2/3.</text>
</comment>
<evidence type="ECO:0000313" key="12">
    <source>
        <dbReference type="Proteomes" id="UP000633278"/>
    </source>
</evidence>
<dbReference type="InterPro" id="IPR002123">
    <property type="entry name" value="Plipid/glycerol_acylTrfase"/>
</dbReference>
<reference evidence="11" key="1">
    <citation type="journal article" date="2014" name="Int. J. Syst. Evol. Microbiol.">
        <title>Complete genome sequence of Corynebacterium casei LMG S-19264T (=DSM 44701T), isolated from a smear-ripened cheese.</title>
        <authorList>
            <consortium name="US DOE Joint Genome Institute (JGI-PGF)"/>
            <person name="Walter F."/>
            <person name="Albersmeier A."/>
            <person name="Kalinowski J."/>
            <person name="Ruckert C."/>
        </authorList>
    </citation>
    <scope>NUCLEOTIDE SEQUENCE</scope>
    <source>
        <strain evidence="11">CGMCC 1.15763</strain>
    </source>
</reference>
<accession>A0A917MCP0</accession>
<comment type="caution">
    <text evidence="11">The sequence shown here is derived from an EMBL/GenBank/DDBJ whole genome shotgun (WGS) entry which is preliminary data.</text>
</comment>
<evidence type="ECO:0000256" key="7">
    <source>
        <dbReference type="ARBA" id="ARBA00022679"/>
    </source>
</evidence>
<evidence type="ECO:0000256" key="2">
    <source>
        <dbReference type="ARBA" id="ARBA00004728"/>
    </source>
</evidence>
<keyword evidence="9" id="KW-0444">Lipid biosynthesis</keyword>
<dbReference type="SMART" id="SM00563">
    <property type="entry name" value="PlsC"/>
    <property type="match status" value="1"/>
</dbReference>
<evidence type="ECO:0000256" key="1">
    <source>
        <dbReference type="ARBA" id="ARBA00001141"/>
    </source>
</evidence>
<dbReference type="CDD" id="cd07989">
    <property type="entry name" value="LPLAT_AGPAT-like"/>
    <property type="match status" value="1"/>
</dbReference>
<feature type="domain" description="Phospholipid/glycerol acyltransferase" evidence="10">
    <location>
        <begin position="51"/>
        <end position="165"/>
    </location>
</feature>
<dbReference type="EMBL" id="BMJW01000001">
    <property type="protein sequence ID" value="GGG93426.1"/>
    <property type="molecule type" value="Genomic_DNA"/>
</dbReference>
<comment type="catalytic activity">
    <reaction evidence="1 9">
        <text>a 1-acyl-sn-glycero-3-phosphate + an acyl-CoA = a 1,2-diacyl-sn-glycero-3-phosphate + CoA</text>
        <dbReference type="Rhea" id="RHEA:19709"/>
        <dbReference type="ChEBI" id="CHEBI:57287"/>
        <dbReference type="ChEBI" id="CHEBI:57970"/>
        <dbReference type="ChEBI" id="CHEBI:58342"/>
        <dbReference type="ChEBI" id="CHEBI:58608"/>
        <dbReference type="EC" id="2.3.1.51"/>
    </reaction>
</comment>
<dbReference type="GO" id="GO:0003841">
    <property type="term" value="F:1-acylglycerol-3-phosphate O-acyltransferase activity"/>
    <property type="evidence" value="ECO:0007669"/>
    <property type="project" value="UniProtKB-UniRule"/>
</dbReference>
<evidence type="ECO:0000256" key="8">
    <source>
        <dbReference type="ARBA" id="ARBA00023315"/>
    </source>
</evidence>
<reference evidence="11" key="2">
    <citation type="submission" date="2020-09" db="EMBL/GenBank/DDBJ databases">
        <authorList>
            <person name="Sun Q."/>
            <person name="Zhou Y."/>
        </authorList>
    </citation>
    <scope>NUCLEOTIDE SEQUENCE</scope>
    <source>
        <strain evidence="11">CGMCC 1.15763</strain>
    </source>
</reference>
<dbReference type="EC" id="2.3.1.51" evidence="5 9"/>
<dbReference type="GO" id="GO:0006654">
    <property type="term" value="P:phosphatidic acid biosynthetic process"/>
    <property type="evidence" value="ECO:0007669"/>
    <property type="project" value="TreeGrafter"/>
</dbReference>
<keyword evidence="9" id="KW-1208">Phospholipid metabolism</keyword>
<dbReference type="AlphaFoldDB" id="A0A917MCP0"/>
<gene>
    <name evidence="11" type="ORF">GCM10011416_08200</name>
</gene>
<keyword evidence="9" id="KW-0594">Phospholipid biosynthesis</keyword>
<keyword evidence="7 9" id="KW-0808">Transferase</keyword>
<sequence length="231" mass="26501">MIPFLLILTTRESYYPFLYKIIRFFSKSLIFCMGFRLSTQIEEPLDRHKSYMFCPNHTSMLDPFILIAMVPNPIVFVGKAELSKIPVFGFFYKKVCILVDRTSPKSRRDVYMKAKRRLQDGTSVAIFPEGLVPTEDVVLSPFKNGAFSLAIEHQIPIVPALYYDCKRLFSWTIFKGSPGVLRVKQFASIPTQGLEKKQAAALKASLYQKLYAALEKDAAYMKDTNRLKNNE</sequence>
<comment type="similarity">
    <text evidence="4 9">Belongs to the 1-acyl-sn-glycerol-3-phosphate acyltransferase family.</text>
</comment>
<evidence type="ECO:0000256" key="5">
    <source>
        <dbReference type="ARBA" id="ARBA00013211"/>
    </source>
</evidence>
<keyword evidence="12" id="KW-1185">Reference proteome</keyword>
<dbReference type="SUPFAM" id="SSF69593">
    <property type="entry name" value="Glycerol-3-phosphate (1)-acyltransferase"/>
    <property type="match status" value="1"/>
</dbReference>
<protein>
    <recommendedName>
        <fullName evidence="6 9">1-acyl-sn-glycerol-3-phosphate acyltransferase</fullName>
        <ecNumber evidence="5 9">2.3.1.51</ecNumber>
    </recommendedName>
</protein>
<dbReference type="NCBIfam" id="TIGR00530">
    <property type="entry name" value="AGP_acyltrn"/>
    <property type="match status" value="1"/>
</dbReference>
<name>A0A917MCP0_9FLAO</name>
<evidence type="ECO:0000259" key="10">
    <source>
        <dbReference type="SMART" id="SM00563"/>
    </source>
</evidence>
<dbReference type="PANTHER" id="PTHR10434">
    <property type="entry name" value="1-ACYL-SN-GLYCEROL-3-PHOSPHATE ACYLTRANSFERASE"/>
    <property type="match status" value="1"/>
</dbReference>
<dbReference type="PANTHER" id="PTHR10434:SF11">
    <property type="entry name" value="1-ACYL-SN-GLYCEROL-3-PHOSPHATE ACYLTRANSFERASE"/>
    <property type="match status" value="1"/>
</dbReference>
<dbReference type="Proteomes" id="UP000633278">
    <property type="component" value="Unassembled WGS sequence"/>
</dbReference>
<evidence type="ECO:0000256" key="9">
    <source>
        <dbReference type="RuleBase" id="RU361267"/>
    </source>
</evidence>
<organism evidence="11 12">
    <name type="scientific">Polaribacter pacificus</name>
    <dbReference type="NCBI Taxonomy" id="1775173"/>
    <lineage>
        <taxon>Bacteria</taxon>
        <taxon>Pseudomonadati</taxon>
        <taxon>Bacteroidota</taxon>
        <taxon>Flavobacteriia</taxon>
        <taxon>Flavobacteriales</taxon>
        <taxon>Flavobacteriaceae</taxon>
    </lineage>
</organism>
<proteinExistence type="inferred from homology"/>
<dbReference type="InterPro" id="IPR004552">
    <property type="entry name" value="AGP_acyltrans"/>
</dbReference>
<keyword evidence="9" id="KW-0443">Lipid metabolism</keyword>
<comment type="pathway">
    <text evidence="3">Lipid metabolism.</text>
</comment>
<evidence type="ECO:0000256" key="3">
    <source>
        <dbReference type="ARBA" id="ARBA00005189"/>
    </source>
</evidence>
<keyword evidence="8 9" id="KW-0012">Acyltransferase</keyword>
<comment type="domain">
    <text evidence="9">The HXXXXD motif is essential for acyltransferase activity and may constitute the binding site for the phosphate moiety of the glycerol-3-phosphate.</text>
</comment>
<evidence type="ECO:0000313" key="11">
    <source>
        <dbReference type="EMBL" id="GGG93426.1"/>
    </source>
</evidence>
<dbReference type="Pfam" id="PF01553">
    <property type="entry name" value="Acyltransferase"/>
    <property type="match status" value="1"/>
</dbReference>
<evidence type="ECO:0000256" key="6">
    <source>
        <dbReference type="ARBA" id="ARBA00016139"/>
    </source>
</evidence>
<evidence type="ECO:0000256" key="4">
    <source>
        <dbReference type="ARBA" id="ARBA00008655"/>
    </source>
</evidence>